<dbReference type="EMBL" id="JAQQWE010000008">
    <property type="protein sequence ID" value="KAK7943777.1"/>
    <property type="molecule type" value="Genomic_DNA"/>
</dbReference>
<dbReference type="GeneID" id="92082174"/>
<dbReference type="Pfam" id="PF12311">
    <property type="entry name" value="DUF3632"/>
    <property type="match status" value="1"/>
</dbReference>
<name>A0ABR1Q1Y8_9PEZI</name>
<proteinExistence type="predicted"/>
<protein>
    <submittedName>
        <fullName evidence="1">Uncharacterized protein</fullName>
    </submittedName>
</protein>
<dbReference type="Proteomes" id="UP001391051">
    <property type="component" value="Unassembled WGS sequence"/>
</dbReference>
<reference evidence="1 2" key="1">
    <citation type="submission" date="2023-01" db="EMBL/GenBank/DDBJ databases">
        <title>Analysis of 21 Apiospora genomes using comparative genomics revels a genus with tremendous synthesis potential of carbohydrate active enzymes and secondary metabolites.</title>
        <authorList>
            <person name="Sorensen T."/>
        </authorList>
    </citation>
    <scope>NUCLEOTIDE SEQUENCE [LARGE SCALE GENOMIC DNA]</scope>
    <source>
        <strain evidence="1 2">CBS 24483</strain>
    </source>
</reference>
<organism evidence="1 2">
    <name type="scientific">Apiospora aurea</name>
    <dbReference type="NCBI Taxonomy" id="335848"/>
    <lineage>
        <taxon>Eukaryota</taxon>
        <taxon>Fungi</taxon>
        <taxon>Dikarya</taxon>
        <taxon>Ascomycota</taxon>
        <taxon>Pezizomycotina</taxon>
        <taxon>Sordariomycetes</taxon>
        <taxon>Xylariomycetidae</taxon>
        <taxon>Amphisphaeriales</taxon>
        <taxon>Apiosporaceae</taxon>
        <taxon>Apiospora</taxon>
    </lineage>
</organism>
<accession>A0ABR1Q1Y8</accession>
<sequence length="310" mass="35582">MSYHILDFHNWVTSWERETIQKTSPYDGLGNDSLEIENEGLRTVSAIRDLLLDRNTTSEIARQLVDIRWTDRGGQGMETRAIWKVLCLAIEVFCCHRRSRVKLASTVVKMAPFELLCPAETERDGTWAGWSEAFKAHFASGTSRPSTYPSGPPGEVIPYEGVRRLLYSASAFQATWLTETWVLRTNPQFRIALYWAKWAMGNTLVYPLKYESDSYLEDHLPAALEWIRIAGPQLFEVCTTSSESGEFPFGGPFRFDRKLWDQWKANLASVQNRPGLDEGLKEQASIALEYMTKWENLSRYGPRVPLWLNE</sequence>
<gene>
    <name evidence="1" type="ORF">PG986_012890</name>
</gene>
<dbReference type="InterPro" id="IPR022085">
    <property type="entry name" value="OpdG"/>
</dbReference>
<keyword evidence="2" id="KW-1185">Reference proteome</keyword>
<evidence type="ECO:0000313" key="2">
    <source>
        <dbReference type="Proteomes" id="UP001391051"/>
    </source>
</evidence>
<dbReference type="RefSeq" id="XP_066695808.1">
    <property type="nucleotide sequence ID" value="XM_066849112.1"/>
</dbReference>
<evidence type="ECO:0000313" key="1">
    <source>
        <dbReference type="EMBL" id="KAK7943777.1"/>
    </source>
</evidence>
<comment type="caution">
    <text evidence="1">The sequence shown here is derived from an EMBL/GenBank/DDBJ whole genome shotgun (WGS) entry which is preliminary data.</text>
</comment>